<organism evidence="1 2">
    <name type="scientific">Rahnella woolbedingensis</name>
    <dbReference type="NCBI Taxonomy" id="1510574"/>
    <lineage>
        <taxon>Bacteria</taxon>
        <taxon>Pseudomonadati</taxon>
        <taxon>Pseudomonadota</taxon>
        <taxon>Gammaproteobacteria</taxon>
        <taxon>Enterobacterales</taxon>
        <taxon>Yersiniaceae</taxon>
        <taxon>Rahnella</taxon>
    </lineage>
</organism>
<sequence length="156" mass="17891">MSTLSELTTKADYIASKNSQMKSQWHTYQNSLIQAVTTSNKKINHEFNCGEEQDIRFVLFNHFVVSIHQGDDFYSQDIIYSLNMAQGQEEADFRAFAQARLSEEGRVDGTVDIHDKNAVLEHYLNKISAIYQCLFDSLHSNQPVHPQLEKLLRHAG</sequence>
<dbReference type="Proteomes" id="UP000284908">
    <property type="component" value="Unassembled WGS sequence"/>
</dbReference>
<accession>A0A419NBI7</accession>
<dbReference type="OrthoDB" id="6412952at2"/>
<keyword evidence="1" id="KW-0456">Lyase</keyword>
<keyword evidence="2" id="KW-1185">Reference proteome</keyword>
<dbReference type="Pfam" id="PF11046">
    <property type="entry name" value="HycA_repressor"/>
    <property type="match status" value="1"/>
</dbReference>
<evidence type="ECO:0000313" key="1">
    <source>
        <dbReference type="EMBL" id="RJT45440.1"/>
    </source>
</evidence>
<dbReference type="NCBIfam" id="NF007567">
    <property type="entry name" value="PRK10198.1"/>
    <property type="match status" value="1"/>
</dbReference>
<dbReference type="EMBL" id="RAHH01000007">
    <property type="protein sequence ID" value="RJT45440.1"/>
    <property type="molecule type" value="Genomic_DNA"/>
</dbReference>
<dbReference type="InterPro" id="IPR021285">
    <property type="entry name" value="Tscrpt_reg_HycA"/>
</dbReference>
<evidence type="ECO:0000313" key="2">
    <source>
        <dbReference type="Proteomes" id="UP000284908"/>
    </source>
</evidence>
<gene>
    <name evidence="1" type="primary">hycA</name>
    <name evidence="1" type="ORF">D6C13_07630</name>
</gene>
<comment type="caution">
    <text evidence="1">The sequence shown here is derived from an EMBL/GenBank/DDBJ whole genome shotgun (WGS) entry which is preliminary data.</text>
</comment>
<dbReference type="GO" id="GO:0016829">
    <property type="term" value="F:lyase activity"/>
    <property type="evidence" value="ECO:0007669"/>
    <property type="project" value="UniProtKB-KW"/>
</dbReference>
<dbReference type="RefSeq" id="WP_120132193.1">
    <property type="nucleotide sequence ID" value="NZ_RAHH01000007.1"/>
</dbReference>
<dbReference type="AlphaFoldDB" id="A0A419NBI7"/>
<name>A0A419NBI7_9GAMM</name>
<proteinExistence type="predicted"/>
<reference evidence="1 2" key="1">
    <citation type="submission" date="2018-09" db="EMBL/GenBank/DDBJ databases">
        <authorList>
            <person name="Le Fleche-Mateos A."/>
        </authorList>
    </citation>
    <scope>NUCLEOTIDE SEQUENCE [LARGE SCALE GENOMIC DNA]</scope>
    <source>
        <strain evidence="1 2">DSM 27399</strain>
    </source>
</reference>
<protein>
    <submittedName>
        <fullName evidence="1">Formate hydrogenlyase regulator HycA</fullName>
    </submittedName>
</protein>